<proteinExistence type="predicted"/>
<protein>
    <submittedName>
        <fullName evidence="1">Uncharacterized protein</fullName>
    </submittedName>
</protein>
<accession>A0A261G1P3</accession>
<organism evidence="1 2">
    <name type="scientific">Bifidobacterium hapali</name>
    <dbReference type="NCBI Taxonomy" id="1630172"/>
    <lineage>
        <taxon>Bacteria</taxon>
        <taxon>Bacillati</taxon>
        <taxon>Actinomycetota</taxon>
        <taxon>Actinomycetes</taxon>
        <taxon>Bifidobacteriales</taxon>
        <taxon>Bifidobacteriaceae</taxon>
        <taxon>Bifidobacterium</taxon>
    </lineage>
</organism>
<name>A0A261G1P3_9BIFI</name>
<gene>
    <name evidence="1" type="ORF">BHAP_0629</name>
</gene>
<keyword evidence="2" id="KW-1185">Reference proteome</keyword>
<dbReference type="AlphaFoldDB" id="A0A261G1P3"/>
<dbReference type="Proteomes" id="UP000216074">
    <property type="component" value="Unassembled WGS sequence"/>
</dbReference>
<evidence type="ECO:0000313" key="2">
    <source>
        <dbReference type="Proteomes" id="UP000216074"/>
    </source>
</evidence>
<dbReference type="EMBL" id="MWWY01000013">
    <property type="protein sequence ID" value="OZG65351.1"/>
    <property type="molecule type" value="Genomic_DNA"/>
</dbReference>
<comment type="caution">
    <text evidence="1">The sequence shown here is derived from an EMBL/GenBank/DDBJ whole genome shotgun (WGS) entry which is preliminary data.</text>
</comment>
<sequence>MIAVRLGVASVAPMHFQISWSTKLFPAYVGMISHIVNLYNQDLHNVFTKVCEHDK</sequence>
<evidence type="ECO:0000313" key="1">
    <source>
        <dbReference type="EMBL" id="OZG65351.1"/>
    </source>
</evidence>
<reference evidence="1 2" key="1">
    <citation type="journal article" date="2017" name="BMC Genomics">
        <title>Comparative genomic and phylogenomic analyses of the Bifidobacteriaceae family.</title>
        <authorList>
            <person name="Lugli G.A."/>
            <person name="Milani C."/>
            <person name="Turroni F."/>
            <person name="Duranti S."/>
            <person name="Mancabelli L."/>
            <person name="Mangifesta M."/>
            <person name="Ferrario C."/>
            <person name="Modesto M."/>
            <person name="Mattarelli P."/>
            <person name="Jiri K."/>
            <person name="van Sinderen D."/>
            <person name="Ventura M."/>
        </authorList>
    </citation>
    <scope>NUCLEOTIDE SEQUENCE [LARGE SCALE GENOMIC DNA]</scope>
    <source>
        <strain evidence="1 2">DSM 100202</strain>
    </source>
</reference>